<dbReference type="AlphaFoldDB" id="A0A1H4VIV2"/>
<dbReference type="Proteomes" id="UP000182375">
    <property type="component" value="Unassembled WGS sequence"/>
</dbReference>
<feature type="compositionally biased region" description="Polar residues" evidence="1">
    <location>
        <begin position="1"/>
        <end position="10"/>
    </location>
</feature>
<reference evidence="2 3" key="1">
    <citation type="submission" date="2016-10" db="EMBL/GenBank/DDBJ databases">
        <authorList>
            <person name="de Groot N.N."/>
        </authorList>
    </citation>
    <scope>NUCLEOTIDE SEQUENCE [LARGE SCALE GENOMIC DNA]</scope>
    <source>
        <strain evidence="2 3">DSM 40306</strain>
    </source>
</reference>
<organism evidence="2 3">
    <name type="scientific">Streptomyces misionensis</name>
    <dbReference type="NCBI Taxonomy" id="67331"/>
    <lineage>
        <taxon>Bacteria</taxon>
        <taxon>Bacillati</taxon>
        <taxon>Actinomycetota</taxon>
        <taxon>Actinomycetes</taxon>
        <taxon>Kitasatosporales</taxon>
        <taxon>Streptomycetaceae</taxon>
        <taxon>Streptomyces</taxon>
    </lineage>
</organism>
<dbReference type="EMBL" id="FNTD01000004">
    <property type="protein sequence ID" value="SEC80916.1"/>
    <property type="molecule type" value="Genomic_DNA"/>
</dbReference>
<name>A0A1H4VIV2_9ACTN</name>
<evidence type="ECO:0000313" key="3">
    <source>
        <dbReference type="Proteomes" id="UP000182375"/>
    </source>
</evidence>
<feature type="region of interest" description="Disordered" evidence="1">
    <location>
        <begin position="1"/>
        <end position="38"/>
    </location>
</feature>
<protein>
    <submittedName>
        <fullName evidence="2">Uncharacterized protein</fullName>
    </submittedName>
</protein>
<evidence type="ECO:0000256" key="1">
    <source>
        <dbReference type="SAM" id="MobiDB-lite"/>
    </source>
</evidence>
<sequence>MVSRPPNKSESGVRIGIFHSAPGQRAADVHRHGSVSAR</sequence>
<gene>
    <name evidence="2" type="ORF">SAMN04490357_2961</name>
</gene>
<evidence type="ECO:0000313" key="2">
    <source>
        <dbReference type="EMBL" id="SEC80916.1"/>
    </source>
</evidence>
<proteinExistence type="predicted"/>
<accession>A0A1H4VIV2</accession>
<dbReference type="STRING" id="67331.SAMN04490357_2961"/>